<dbReference type="InterPro" id="IPR004360">
    <property type="entry name" value="Glyas_Fos-R_dOase_dom"/>
</dbReference>
<dbReference type="KEGG" id="abac:LuPra_02670"/>
<dbReference type="PROSITE" id="PS51819">
    <property type="entry name" value="VOC"/>
    <property type="match status" value="1"/>
</dbReference>
<protein>
    <submittedName>
        <fullName evidence="2">Putative lyase</fullName>
    </submittedName>
</protein>
<dbReference type="STRING" id="1855912.LuPra_02670"/>
<keyword evidence="2" id="KW-0456">Lyase</keyword>
<dbReference type="Proteomes" id="UP000076079">
    <property type="component" value="Chromosome"/>
</dbReference>
<name>A0A143PML6_LUTPR</name>
<dbReference type="OrthoDB" id="192739at2"/>
<evidence type="ECO:0000313" key="3">
    <source>
        <dbReference type="Proteomes" id="UP000076079"/>
    </source>
</evidence>
<dbReference type="Gene3D" id="3.10.450.50">
    <property type="match status" value="1"/>
</dbReference>
<keyword evidence="3" id="KW-1185">Reference proteome</keyword>
<dbReference type="GO" id="GO:0016829">
    <property type="term" value="F:lyase activity"/>
    <property type="evidence" value="ECO:0007669"/>
    <property type="project" value="UniProtKB-KW"/>
</dbReference>
<dbReference type="AlphaFoldDB" id="A0A143PML6"/>
<dbReference type="InterPro" id="IPR037401">
    <property type="entry name" value="SnoaL-like"/>
</dbReference>
<accession>A0A143PML6</accession>
<proteinExistence type="predicted"/>
<reference evidence="2 3" key="1">
    <citation type="journal article" date="2016" name="Genome Announc.">
        <title>First Complete Genome Sequence of a Subdivision 6 Acidobacterium Strain.</title>
        <authorList>
            <person name="Huang S."/>
            <person name="Vieira S."/>
            <person name="Bunk B."/>
            <person name="Riedel T."/>
            <person name="Sproer C."/>
            <person name="Overmann J."/>
        </authorList>
    </citation>
    <scope>NUCLEOTIDE SEQUENCE [LARGE SCALE GENOMIC DNA]</scope>
    <source>
        <strain evidence="3">DSM 100886 HEG_-6_39</strain>
    </source>
</reference>
<organism evidence="2 3">
    <name type="scientific">Luteitalea pratensis</name>
    <dbReference type="NCBI Taxonomy" id="1855912"/>
    <lineage>
        <taxon>Bacteria</taxon>
        <taxon>Pseudomonadati</taxon>
        <taxon>Acidobacteriota</taxon>
        <taxon>Vicinamibacteria</taxon>
        <taxon>Vicinamibacterales</taxon>
        <taxon>Vicinamibacteraceae</taxon>
        <taxon>Luteitalea</taxon>
    </lineage>
</organism>
<dbReference type="Gene3D" id="3.10.180.10">
    <property type="entry name" value="2,3-Dihydroxybiphenyl 1,2-Dioxygenase, domain 1"/>
    <property type="match status" value="1"/>
</dbReference>
<reference evidence="3" key="2">
    <citation type="submission" date="2016-04" db="EMBL/GenBank/DDBJ databases">
        <title>First Complete Genome Sequence of a Subdivision 6 Acidobacterium.</title>
        <authorList>
            <person name="Huang S."/>
            <person name="Vieira S."/>
            <person name="Bunk B."/>
            <person name="Riedel T."/>
            <person name="Sproeer C."/>
            <person name="Overmann J."/>
        </authorList>
    </citation>
    <scope>NUCLEOTIDE SEQUENCE [LARGE SCALE GENOMIC DNA]</scope>
    <source>
        <strain evidence="3">DSM 100886 HEG_-6_39</strain>
    </source>
</reference>
<dbReference type="InterPro" id="IPR032710">
    <property type="entry name" value="NTF2-like_dom_sf"/>
</dbReference>
<sequence length="253" mass="28078">MTIAISTPGIHHLALRSTNLLRSRRFYGDTLGFPVVHESTTLFLFLAGSTAVAVRGPEEGTPANDVFNPFRAGLDHVALGCTDEKELERVAKALADAAVENTGVRLDPLFDRRYVAFKDPDRIAWELYMAPNPRLAAVDAYFEGLRRGNVDQVPFSPSVRFQGPLGPRIDGAEDVRQFLRGVFPIIKDVRIQQMMSEGECVATRFELDTVHGTIPAFDWFRVVDGLIVEARPYYDPRPITSAMEAAALELNDS</sequence>
<evidence type="ECO:0000259" key="1">
    <source>
        <dbReference type="PROSITE" id="PS51819"/>
    </source>
</evidence>
<dbReference type="EMBL" id="CP015136">
    <property type="protein sequence ID" value="AMY09453.1"/>
    <property type="molecule type" value="Genomic_DNA"/>
</dbReference>
<dbReference type="RefSeq" id="WP_157899124.1">
    <property type="nucleotide sequence ID" value="NZ_CP015136.1"/>
</dbReference>
<dbReference type="Pfam" id="PF00903">
    <property type="entry name" value="Glyoxalase"/>
    <property type="match status" value="1"/>
</dbReference>
<dbReference type="InterPro" id="IPR029068">
    <property type="entry name" value="Glyas_Bleomycin-R_OHBP_Dase"/>
</dbReference>
<dbReference type="SUPFAM" id="SSF54593">
    <property type="entry name" value="Glyoxalase/Bleomycin resistance protein/Dihydroxybiphenyl dioxygenase"/>
    <property type="match status" value="1"/>
</dbReference>
<evidence type="ECO:0000313" key="2">
    <source>
        <dbReference type="EMBL" id="AMY09453.1"/>
    </source>
</evidence>
<dbReference type="Pfam" id="PF12680">
    <property type="entry name" value="SnoaL_2"/>
    <property type="match status" value="1"/>
</dbReference>
<feature type="domain" description="VOC" evidence="1">
    <location>
        <begin position="9"/>
        <end position="130"/>
    </location>
</feature>
<dbReference type="SUPFAM" id="SSF54427">
    <property type="entry name" value="NTF2-like"/>
    <property type="match status" value="1"/>
</dbReference>
<dbReference type="InterPro" id="IPR037523">
    <property type="entry name" value="VOC_core"/>
</dbReference>
<gene>
    <name evidence="2" type="ORF">LuPra_02670</name>
</gene>